<dbReference type="Pfam" id="PF01544">
    <property type="entry name" value="CorA"/>
    <property type="match status" value="1"/>
</dbReference>
<dbReference type="GO" id="GO:0050897">
    <property type="term" value="F:cobalt ion binding"/>
    <property type="evidence" value="ECO:0007669"/>
    <property type="project" value="TreeGrafter"/>
</dbReference>
<evidence type="ECO:0000256" key="3">
    <source>
        <dbReference type="ARBA" id="ARBA00022989"/>
    </source>
</evidence>
<dbReference type="PANTHER" id="PTHR46494">
    <property type="entry name" value="CORA FAMILY METAL ION TRANSPORTER (EUROFUNG)"/>
    <property type="match status" value="1"/>
</dbReference>
<evidence type="ECO:0000256" key="5">
    <source>
        <dbReference type="SAM" id="Coils"/>
    </source>
</evidence>
<protein>
    <submittedName>
        <fullName evidence="8">GTPase-activator protein for ras-like GTPase containing protein</fullName>
    </submittedName>
</protein>
<accession>A0AA38RF15</accession>
<reference evidence="8" key="1">
    <citation type="submission" date="2022-07" db="EMBL/GenBank/DDBJ databases">
        <title>Fungi with potential for degradation of polypropylene.</title>
        <authorList>
            <person name="Gostincar C."/>
        </authorList>
    </citation>
    <scope>NUCLEOTIDE SEQUENCE</scope>
    <source>
        <strain evidence="8">EXF-13308</strain>
    </source>
</reference>
<organism evidence="8 9">
    <name type="scientific">Pleurostoma richardsiae</name>
    <dbReference type="NCBI Taxonomy" id="41990"/>
    <lineage>
        <taxon>Eukaryota</taxon>
        <taxon>Fungi</taxon>
        <taxon>Dikarya</taxon>
        <taxon>Ascomycota</taxon>
        <taxon>Pezizomycotina</taxon>
        <taxon>Sordariomycetes</taxon>
        <taxon>Sordariomycetidae</taxon>
        <taxon>Calosphaeriales</taxon>
        <taxon>Pleurostomataceae</taxon>
        <taxon>Pleurostoma</taxon>
    </lineage>
</organism>
<feature type="coiled-coil region" evidence="5">
    <location>
        <begin position="549"/>
        <end position="583"/>
    </location>
</feature>
<dbReference type="GO" id="GO:0000287">
    <property type="term" value="F:magnesium ion binding"/>
    <property type="evidence" value="ECO:0007669"/>
    <property type="project" value="TreeGrafter"/>
</dbReference>
<comment type="subcellular location">
    <subcellularLocation>
        <location evidence="1">Cell membrane</location>
        <topology evidence="1">Multi-pass membrane protein</topology>
    </subcellularLocation>
</comment>
<gene>
    <name evidence="8" type="ORF">NKR23_g4819</name>
</gene>
<keyword evidence="4 7" id="KW-0472">Membrane</keyword>
<feature type="compositionally biased region" description="Basic residues" evidence="6">
    <location>
        <begin position="715"/>
        <end position="727"/>
    </location>
</feature>
<feature type="compositionally biased region" description="Polar residues" evidence="6">
    <location>
        <begin position="34"/>
        <end position="43"/>
    </location>
</feature>
<feature type="transmembrane region" description="Helical" evidence="7">
    <location>
        <begin position="603"/>
        <end position="625"/>
    </location>
</feature>
<evidence type="ECO:0000256" key="1">
    <source>
        <dbReference type="ARBA" id="ARBA00004651"/>
    </source>
</evidence>
<dbReference type="GO" id="GO:0015087">
    <property type="term" value="F:cobalt ion transmembrane transporter activity"/>
    <property type="evidence" value="ECO:0007669"/>
    <property type="project" value="TreeGrafter"/>
</dbReference>
<keyword evidence="9" id="KW-1185">Reference proteome</keyword>
<keyword evidence="3 7" id="KW-1133">Transmembrane helix</keyword>
<evidence type="ECO:0000256" key="7">
    <source>
        <dbReference type="SAM" id="Phobius"/>
    </source>
</evidence>
<dbReference type="Proteomes" id="UP001174694">
    <property type="component" value="Unassembled WGS sequence"/>
</dbReference>
<dbReference type="SUPFAM" id="SSF144083">
    <property type="entry name" value="Magnesium transport protein CorA, transmembrane region"/>
    <property type="match status" value="1"/>
</dbReference>
<dbReference type="InterPro" id="IPR002523">
    <property type="entry name" value="MgTranspt_CorA/ZnTranspt_ZntB"/>
</dbReference>
<proteinExistence type="predicted"/>
<keyword evidence="2 7" id="KW-0812">Transmembrane</keyword>
<comment type="caution">
    <text evidence="8">The sequence shown here is derived from an EMBL/GenBank/DDBJ whole genome shotgun (WGS) entry which is preliminary data.</text>
</comment>
<evidence type="ECO:0000256" key="6">
    <source>
        <dbReference type="SAM" id="MobiDB-lite"/>
    </source>
</evidence>
<name>A0AA38RF15_9PEZI</name>
<dbReference type="PANTHER" id="PTHR46494:SF1">
    <property type="entry name" value="CORA FAMILY METAL ION TRANSPORTER (EUROFUNG)"/>
    <property type="match status" value="1"/>
</dbReference>
<feature type="region of interest" description="Disordered" evidence="6">
    <location>
        <begin position="702"/>
        <end position="772"/>
    </location>
</feature>
<feature type="compositionally biased region" description="Basic and acidic residues" evidence="6">
    <location>
        <begin position="760"/>
        <end position="772"/>
    </location>
</feature>
<feature type="compositionally biased region" description="Polar residues" evidence="6">
    <location>
        <begin position="67"/>
        <end position="84"/>
    </location>
</feature>
<evidence type="ECO:0000256" key="4">
    <source>
        <dbReference type="ARBA" id="ARBA00023136"/>
    </source>
</evidence>
<keyword evidence="5" id="KW-0175">Coiled coil</keyword>
<feature type="region of interest" description="Disordered" evidence="6">
    <location>
        <begin position="34"/>
        <end position="86"/>
    </location>
</feature>
<dbReference type="Gene3D" id="1.20.58.340">
    <property type="entry name" value="Magnesium transport protein CorA, transmembrane region"/>
    <property type="match status" value="1"/>
</dbReference>
<feature type="transmembrane region" description="Helical" evidence="7">
    <location>
        <begin position="637"/>
        <end position="655"/>
    </location>
</feature>
<evidence type="ECO:0000256" key="2">
    <source>
        <dbReference type="ARBA" id="ARBA00022692"/>
    </source>
</evidence>
<dbReference type="InterPro" id="IPR045863">
    <property type="entry name" value="CorA_TM1_TM2"/>
</dbReference>
<sequence>MASRHRSPEELLRAMEHHHEQYLKSLRSLQEALHQTTNASVASGSARMERGSSSDGLSGSPLIRASSPPSTGPVSRPTFASDSGSLHILPMPKRVRRLTNEAGMVDDAARASRVVSEDLYDDDEESDADEDGFPFMPLLPPQLSAPVPEDKASSAQGLLSSYSFTDHQLVEHLKSLDDDDVPEATAAALGDVWRKRSELTAETLFMTPDTASGDEGLYESATYEVYDVGRDGLPVAQHDNTGNADDVILDPSTVWDTVKAVNTDHKSVGRMTILQEPSPLMFGAVHLTMSKHFDMDELFQHLVTPGGNQGKTKAHMNRAFETTSTRQRSFFFVFRYYTVVGEGLTPAPWQQYDHRPTEKKAADHIDITECSSILALSLEGPPAKHVQFRSRRRRAVQEGAVYDTFAPWHLLSIQCFPDDEHSVRSEDSRKTFYNGPYAFLNSLTAEFRDAVKRHIKLNDLINKLITPPNQFMFDVKLRDKLLFEDKYFTYSRRYFWAYNTLGVVNDGIKSMISAYTDTFNADFWAGRHATLWPHPEPGSQEGRNYLLKMEGLRHELERAVRELRLVVARNEAVRQEIMSLREQLFSGSSVKESRRAIEQGDNIKILTSVSMIFLPLTFVTSVFGITEFTISASDWRFPVTMVAVCIPFFLLILILQTRAGMEAVKKVGVLVETYIGGWGDRAQHRRERRMQQLQQLHAHAVASEEAHSAAGGGSRKARFKKRRRLSRKGPSVEVVDGVAFERRSVGSEKQPWWPWRRKKASEDVRAEKHANV</sequence>
<dbReference type="AlphaFoldDB" id="A0AA38RF15"/>
<dbReference type="GO" id="GO:0005886">
    <property type="term" value="C:plasma membrane"/>
    <property type="evidence" value="ECO:0007669"/>
    <property type="project" value="UniProtKB-SubCell"/>
</dbReference>
<evidence type="ECO:0000313" key="8">
    <source>
        <dbReference type="EMBL" id="KAJ9148616.1"/>
    </source>
</evidence>
<dbReference type="EMBL" id="JANBVO010000012">
    <property type="protein sequence ID" value="KAJ9148616.1"/>
    <property type="molecule type" value="Genomic_DNA"/>
</dbReference>
<evidence type="ECO:0000313" key="9">
    <source>
        <dbReference type="Proteomes" id="UP001174694"/>
    </source>
</evidence>
<dbReference type="GO" id="GO:0015095">
    <property type="term" value="F:magnesium ion transmembrane transporter activity"/>
    <property type="evidence" value="ECO:0007669"/>
    <property type="project" value="TreeGrafter"/>
</dbReference>